<gene>
    <name evidence="1" type="ORF">THII_1492</name>
</gene>
<dbReference type="HOGENOM" id="CLU_2557220_0_0_6"/>
<proteinExistence type="predicted"/>
<evidence type="ECO:0000313" key="1">
    <source>
        <dbReference type="EMBL" id="BAP55789.1"/>
    </source>
</evidence>
<accession>A0A090AFF0</accession>
<keyword evidence="2" id="KW-1185">Reference proteome</keyword>
<evidence type="ECO:0000313" key="2">
    <source>
        <dbReference type="Proteomes" id="UP000031623"/>
    </source>
</evidence>
<sequence>MVKIMTKREARAMVTRLGTRTKLISQKSAMSEAIDQEVKSVDQELDANMTAVRLLEQSIEKQKIHAPQIGYGLHGQRKSAKP</sequence>
<protein>
    <submittedName>
        <fullName evidence="1">Uncharacterized protein</fullName>
    </submittedName>
</protein>
<name>A0A090AFF0_9GAMM</name>
<dbReference type="Proteomes" id="UP000031623">
    <property type="component" value="Chromosome"/>
</dbReference>
<dbReference type="KEGG" id="tig:THII_1492"/>
<organism evidence="1 2">
    <name type="scientific">Thioploca ingrica</name>
    <dbReference type="NCBI Taxonomy" id="40754"/>
    <lineage>
        <taxon>Bacteria</taxon>
        <taxon>Pseudomonadati</taxon>
        <taxon>Pseudomonadota</taxon>
        <taxon>Gammaproteobacteria</taxon>
        <taxon>Thiotrichales</taxon>
        <taxon>Thiotrichaceae</taxon>
        <taxon>Thioploca</taxon>
    </lineage>
</organism>
<reference evidence="1 2" key="1">
    <citation type="journal article" date="2014" name="ISME J.">
        <title>Ecophysiology of Thioploca ingrica as revealed by the complete genome sequence supplemented with proteomic evidence.</title>
        <authorList>
            <person name="Kojima H."/>
            <person name="Ogura Y."/>
            <person name="Yamamoto N."/>
            <person name="Togashi T."/>
            <person name="Mori H."/>
            <person name="Watanabe T."/>
            <person name="Nemoto F."/>
            <person name="Kurokawa K."/>
            <person name="Hayashi T."/>
            <person name="Fukui M."/>
        </authorList>
    </citation>
    <scope>NUCLEOTIDE SEQUENCE [LARGE SCALE GENOMIC DNA]</scope>
</reference>
<dbReference type="AlphaFoldDB" id="A0A090AFF0"/>
<dbReference type="EMBL" id="AP014633">
    <property type="protein sequence ID" value="BAP55789.1"/>
    <property type="molecule type" value="Genomic_DNA"/>
</dbReference>